<comment type="caution">
    <text evidence="1">The sequence shown here is derived from an EMBL/GenBank/DDBJ whole genome shotgun (WGS) entry which is preliminary data.</text>
</comment>
<protein>
    <submittedName>
        <fullName evidence="1">Uncharacterized protein</fullName>
    </submittedName>
</protein>
<accession>A0A225USB6</accession>
<keyword evidence="2" id="KW-1185">Reference proteome</keyword>
<dbReference type="AlphaFoldDB" id="A0A225USB6"/>
<dbReference type="EMBL" id="NBNE01012433">
    <property type="protein sequence ID" value="OWY95841.1"/>
    <property type="molecule type" value="Genomic_DNA"/>
</dbReference>
<evidence type="ECO:0000313" key="2">
    <source>
        <dbReference type="Proteomes" id="UP000198211"/>
    </source>
</evidence>
<dbReference type="Proteomes" id="UP000198211">
    <property type="component" value="Unassembled WGS sequence"/>
</dbReference>
<sequence>MLSTTEELPGLLSLARCSTSRTYDTGCICIAIAMPIAFNARPGACPNAYHIMPREAASWYSLDDVASKYKPSPKGACRCLGHCLALLSLHAVSHQDPSIFSRR</sequence>
<name>A0A225USB6_9STRA</name>
<organism evidence="1 2">
    <name type="scientific">Phytophthora megakarya</name>
    <dbReference type="NCBI Taxonomy" id="4795"/>
    <lineage>
        <taxon>Eukaryota</taxon>
        <taxon>Sar</taxon>
        <taxon>Stramenopiles</taxon>
        <taxon>Oomycota</taxon>
        <taxon>Peronosporomycetes</taxon>
        <taxon>Peronosporales</taxon>
        <taxon>Peronosporaceae</taxon>
        <taxon>Phytophthora</taxon>
    </lineage>
</organism>
<gene>
    <name evidence="1" type="ORF">PHMEG_00034049</name>
</gene>
<evidence type="ECO:0000313" key="1">
    <source>
        <dbReference type="EMBL" id="OWY95841.1"/>
    </source>
</evidence>
<proteinExistence type="predicted"/>
<reference evidence="2" key="1">
    <citation type="submission" date="2017-03" db="EMBL/GenBank/DDBJ databases">
        <title>Phytopthora megakarya and P. palmivora, two closely related causual agents of cacao black pod achieved similar genome size and gene model numbers by different mechanisms.</title>
        <authorList>
            <person name="Ali S."/>
            <person name="Shao J."/>
            <person name="Larry D.J."/>
            <person name="Kronmiller B."/>
            <person name="Shen D."/>
            <person name="Strem M.D."/>
            <person name="Melnick R.L."/>
            <person name="Guiltinan M.J."/>
            <person name="Tyler B.M."/>
            <person name="Meinhardt L.W."/>
            <person name="Bailey B.A."/>
        </authorList>
    </citation>
    <scope>NUCLEOTIDE SEQUENCE [LARGE SCALE GENOMIC DNA]</scope>
    <source>
        <strain evidence="2">zdho120</strain>
    </source>
</reference>